<dbReference type="AlphaFoldDB" id="A0A235C6J6"/>
<gene>
    <name evidence="2" type="ORF">B6S09_17985</name>
    <name evidence="3" type="ORF">LY04_03621</name>
</gene>
<name>A0A235C6J6_9GAMM</name>
<reference evidence="2 4" key="1">
    <citation type="submission" date="2017-08" db="EMBL/GenBank/DDBJ databases">
        <title>Draft Genome Sequence of the Marine Bacterium Oceanimonas baumannii ATCC 700832.</title>
        <authorList>
            <person name="Mcclelland W.D."/>
            <person name="Brennan M.A."/>
            <person name="Trachtenberg A.M."/>
            <person name="Maclea K.S."/>
        </authorList>
    </citation>
    <scope>NUCLEOTIDE SEQUENCE [LARGE SCALE GENOMIC DNA]</scope>
    <source>
        <strain evidence="2 4">ATCC 700832</strain>
    </source>
</reference>
<accession>A0A235C6J6</accession>
<feature type="domain" description="CD-NTase-associated protein 12/Pycsar effector protein TIR" evidence="1">
    <location>
        <begin position="5"/>
        <end position="124"/>
    </location>
</feature>
<organism evidence="2 4">
    <name type="scientific">Oceanimonas baumannii</name>
    <dbReference type="NCBI Taxonomy" id="129578"/>
    <lineage>
        <taxon>Bacteria</taxon>
        <taxon>Pseudomonadati</taxon>
        <taxon>Pseudomonadota</taxon>
        <taxon>Gammaproteobacteria</taxon>
        <taxon>Aeromonadales</taxon>
        <taxon>Aeromonadaceae</taxon>
        <taxon>Oceanimonas</taxon>
    </lineage>
</organism>
<dbReference type="Proteomes" id="UP000295058">
    <property type="component" value="Unassembled WGS sequence"/>
</dbReference>
<comment type="caution">
    <text evidence="2">The sequence shown here is derived from an EMBL/GenBank/DDBJ whole genome shotgun (WGS) entry which is preliminary data.</text>
</comment>
<dbReference type="OrthoDB" id="5497289at2"/>
<dbReference type="InterPro" id="IPR019302">
    <property type="entry name" value="CAP12/PCTIR_TIR_dom"/>
</dbReference>
<evidence type="ECO:0000313" key="5">
    <source>
        <dbReference type="Proteomes" id="UP000295058"/>
    </source>
</evidence>
<dbReference type="RefSeq" id="WP_094279856.1">
    <property type="nucleotide sequence ID" value="NZ_NQJF01000036.1"/>
</dbReference>
<dbReference type="EMBL" id="SODO01000030">
    <property type="protein sequence ID" value="TDW53483.1"/>
    <property type="molecule type" value="Genomic_DNA"/>
</dbReference>
<keyword evidence="5" id="KW-1185">Reference proteome</keyword>
<dbReference type="EMBL" id="NQJF01000036">
    <property type="protein sequence ID" value="OYD20084.1"/>
    <property type="molecule type" value="Genomic_DNA"/>
</dbReference>
<dbReference type="GO" id="GO:0050135">
    <property type="term" value="F:NADP+ nucleosidase activity"/>
    <property type="evidence" value="ECO:0007669"/>
    <property type="project" value="InterPro"/>
</dbReference>
<sequence>MRKPRVFIGSSVESLPIADAIAENLEFDAEVTIWRNGTFNLSSNALDDLISKAKSVDFSIFIFSPDDLTIMRSREKYVVRDNVVFELGLFIGAIGKNRCFIVKPRGVDLHFPSDLLGITPTDFDANRSDEDLASSLNYSATQIKRAFKAQGLLELDFVQEKPRIDVNAQLAALTDIDILALAMLLESTNSDVDGCASWDLYNRFNQYDFSSAQINLAVIKLTRSGMIEKINASDFNGNEYFSYKLTEYGIDVCLSSQERIETLTTPKKRQAGWGAPQQPPVRS</sequence>
<proteinExistence type="predicted"/>
<evidence type="ECO:0000313" key="2">
    <source>
        <dbReference type="EMBL" id="OYD20084.1"/>
    </source>
</evidence>
<reference evidence="3 5" key="2">
    <citation type="submission" date="2019-03" db="EMBL/GenBank/DDBJ databases">
        <title>Genomic Encyclopedia of Archaeal and Bacterial Type Strains, Phase II (KMG-II): from individual species to whole genera.</title>
        <authorList>
            <person name="Goeker M."/>
        </authorList>
    </citation>
    <scope>NUCLEOTIDE SEQUENCE [LARGE SCALE GENOMIC DNA]</scope>
    <source>
        <strain evidence="3 5">DSM 15594</strain>
    </source>
</reference>
<dbReference type="Pfam" id="PF10137">
    <property type="entry name" value="CAP12-PCTIR_TIR"/>
    <property type="match status" value="1"/>
</dbReference>
<dbReference type="Proteomes" id="UP000243640">
    <property type="component" value="Unassembled WGS sequence"/>
</dbReference>
<evidence type="ECO:0000259" key="1">
    <source>
        <dbReference type="Pfam" id="PF10137"/>
    </source>
</evidence>
<evidence type="ECO:0000313" key="3">
    <source>
        <dbReference type="EMBL" id="TDW53483.1"/>
    </source>
</evidence>
<protein>
    <submittedName>
        <fullName evidence="3">Nucleotide-binding protein with TIR-like domain</fullName>
    </submittedName>
</protein>
<evidence type="ECO:0000313" key="4">
    <source>
        <dbReference type="Proteomes" id="UP000243640"/>
    </source>
</evidence>